<evidence type="ECO:0000259" key="6">
    <source>
        <dbReference type="Pfam" id="PF07926"/>
    </source>
</evidence>
<keyword evidence="10" id="KW-1185">Reference proteome</keyword>
<keyword evidence="3" id="KW-0539">Nucleus</keyword>
<evidence type="ECO:0000256" key="2">
    <source>
        <dbReference type="ARBA" id="ARBA00023054"/>
    </source>
</evidence>
<feature type="compositionally biased region" description="Basic residues" evidence="5">
    <location>
        <begin position="1"/>
        <end position="10"/>
    </location>
</feature>
<dbReference type="PANTHER" id="PTHR18898">
    <property type="entry name" value="NUCLEOPROTEIN TPR-RELATED"/>
    <property type="match status" value="1"/>
</dbReference>
<reference evidence="9 10" key="1">
    <citation type="submission" date="2016-07" db="EMBL/GenBank/DDBJ databases">
        <title>Draft genome of the white-rot fungus Obba rivulosa 3A-2.</title>
        <authorList>
            <consortium name="DOE Joint Genome Institute"/>
            <person name="Miettinen O."/>
            <person name="Riley R."/>
            <person name="Acob R."/>
            <person name="Barry K."/>
            <person name="Cullen D."/>
            <person name="De Vries R."/>
            <person name="Hainaut M."/>
            <person name="Hatakka A."/>
            <person name="Henrissat B."/>
            <person name="Hilden K."/>
            <person name="Kuo R."/>
            <person name="Labutti K."/>
            <person name="Lipzen A."/>
            <person name="Makela M.R."/>
            <person name="Sandor L."/>
            <person name="Spatafora J.W."/>
            <person name="Grigoriev I.V."/>
            <person name="Hibbett D.S."/>
        </authorList>
    </citation>
    <scope>NUCLEOTIDE SEQUENCE [LARGE SCALE GENOMIC DNA]</scope>
    <source>
        <strain evidence="9 10">3A-2</strain>
    </source>
</reference>
<evidence type="ECO:0000259" key="8">
    <source>
        <dbReference type="Pfam" id="PF25785"/>
    </source>
</evidence>
<feature type="compositionally biased region" description="Low complexity" evidence="5">
    <location>
        <begin position="1847"/>
        <end position="1882"/>
    </location>
</feature>
<evidence type="ECO:0000256" key="4">
    <source>
        <dbReference type="SAM" id="Coils"/>
    </source>
</evidence>
<feature type="coiled-coil region" evidence="4">
    <location>
        <begin position="625"/>
        <end position="703"/>
    </location>
</feature>
<feature type="coiled-coil region" evidence="4">
    <location>
        <begin position="1764"/>
        <end position="1828"/>
    </location>
</feature>
<feature type="coiled-coil region" evidence="4">
    <location>
        <begin position="1296"/>
        <end position="1327"/>
    </location>
</feature>
<evidence type="ECO:0000256" key="5">
    <source>
        <dbReference type="SAM" id="MobiDB-lite"/>
    </source>
</evidence>
<feature type="coiled-coil region" evidence="4">
    <location>
        <begin position="753"/>
        <end position="850"/>
    </location>
</feature>
<evidence type="ECO:0000313" key="10">
    <source>
        <dbReference type="Proteomes" id="UP000250043"/>
    </source>
</evidence>
<feature type="compositionally biased region" description="Basic and acidic residues" evidence="5">
    <location>
        <begin position="1124"/>
        <end position="1150"/>
    </location>
</feature>
<dbReference type="PANTHER" id="PTHR18898:SF2">
    <property type="entry name" value="NUCLEOPROTEIN TPR"/>
    <property type="match status" value="1"/>
</dbReference>
<dbReference type="Proteomes" id="UP000250043">
    <property type="component" value="Unassembled WGS sequence"/>
</dbReference>
<feature type="coiled-coil region" evidence="4">
    <location>
        <begin position="883"/>
        <end position="1022"/>
    </location>
</feature>
<organism evidence="9 10">
    <name type="scientific">Obba rivulosa</name>
    <dbReference type="NCBI Taxonomy" id="1052685"/>
    <lineage>
        <taxon>Eukaryota</taxon>
        <taxon>Fungi</taxon>
        <taxon>Dikarya</taxon>
        <taxon>Basidiomycota</taxon>
        <taxon>Agaricomycotina</taxon>
        <taxon>Agaricomycetes</taxon>
        <taxon>Polyporales</taxon>
        <taxon>Gelatoporiaceae</taxon>
        <taxon>Obba</taxon>
    </lineage>
</organism>
<feature type="compositionally biased region" description="Low complexity" evidence="5">
    <location>
        <begin position="1894"/>
        <end position="1903"/>
    </location>
</feature>
<proteinExistence type="predicted"/>
<accession>A0A8E2ARW3</accession>
<dbReference type="GO" id="GO:0006406">
    <property type="term" value="P:mRNA export from nucleus"/>
    <property type="evidence" value="ECO:0007669"/>
    <property type="project" value="TreeGrafter"/>
</dbReference>
<dbReference type="GO" id="GO:0005643">
    <property type="term" value="C:nuclear pore"/>
    <property type="evidence" value="ECO:0007669"/>
    <property type="project" value="TreeGrafter"/>
</dbReference>
<dbReference type="GO" id="GO:0017056">
    <property type="term" value="F:structural constituent of nuclear pore"/>
    <property type="evidence" value="ECO:0007669"/>
    <property type="project" value="TreeGrafter"/>
</dbReference>
<dbReference type="InterPro" id="IPR057974">
    <property type="entry name" value="NUA/TPR/MLP1-2-like_dom"/>
</dbReference>
<dbReference type="Gene3D" id="1.10.287.1490">
    <property type="match status" value="2"/>
</dbReference>
<feature type="compositionally biased region" description="Polar residues" evidence="5">
    <location>
        <begin position="1530"/>
        <end position="1541"/>
    </location>
</feature>
<feature type="coiled-coil region" evidence="4">
    <location>
        <begin position="310"/>
        <end position="408"/>
    </location>
</feature>
<dbReference type="Pfam" id="PF25481">
    <property type="entry name" value="Nucleoprot-TPR"/>
    <property type="match status" value="1"/>
</dbReference>
<feature type="domain" description="Nucleoprotein TPR/MLP1-2" evidence="6">
    <location>
        <begin position="1111"/>
        <end position="1238"/>
    </location>
</feature>
<dbReference type="EMBL" id="KV722726">
    <property type="protein sequence ID" value="OCH84090.1"/>
    <property type="molecule type" value="Genomic_DNA"/>
</dbReference>
<dbReference type="OrthoDB" id="343070at2759"/>
<dbReference type="Pfam" id="PF25785">
    <property type="entry name" value="TPR"/>
    <property type="match status" value="1"/>
</dbReference>
<feature type="region of interest" description="Disordered" evidence="5">
    <location>
        <begin position="1122"/>
        <end position="1150"/>
    </location>
</feature>
<keyword evidence="2 4" id="KW-0175">Coiled coil</keyword>
<dbReference type="InterPro" id="IPR057577">
    <property type="entry name" value="Nucleoprot-TPR/MLP1_dom"/>
</dbReference>
<feature type="domain" description="NUA/TPR/MLP1-2-like" evidence="8">
    <location>
        <begin position="546"/>
        <end position="644"/>
    </location>
</feature>
<evidence type="ECO:0000259" key="7">
    <source>
        <dbReference type="Pfam" id="PF25481"/>
    </source>
</evidence>
<feature type="region of interest" description="Disordered" evidence="5">
    <location>
        <begin position="1833"/>
        <end position="1987"/>
    </location>
</feature>
<gene>
    <name evidence="9" type="ORF">OBBRIDRAFT_808494</name>
</gene>
<feature type="coiled-coil region" evidence="4">
    <location>
        <begin position="1358"/>
        <end position="1478"/>
    </location>
</feature>
<feature type="region of interest" description="Disordered" evidence="5">
    <location>
        <begin position="1"/>
        <end position="34"/>
    </location>
</feature>
<dbReference type="InterPro" id="IPR012929">
    <property type="entry name" value="Nucleoprot-TPR/MLP1-2_dom"/>
</dbReference>
<comment type="subcellular location">
    <subcellularLocation>
        <location evidence="1">Nucleus</location>
    </subcellularLocation>
</comment>
<feature type="coiled-coil region" evidence="4">
    <location>
        <begin position="1629"/>
        <end position="1656"/>
    </location>
</feature>
<feature type="compositionally biased region" description="Basic and acidic residues" evidence="5">
    <location>
        <begin position="1978"/>
        <end position="1987"/>
    </location>
</feature>
<name>A0A8E2ARW3_9APHY</name>
<feature type="coiled-coil region" evidence="4">
    <location>
        <begin position="105"/>
        <end position="263"/>
    </location>
</feature>
<evidence type="ECO:0000313" key="9">
    <source>
        <dbReference type="EMBL" id="OCH84090.1"/>
    </source>
</evidence>
<evidence type="ECO:0000256" key="1">
    <source>
        <dbReference type="ARBA" id="ARBA00004123"/>
    </source>
</evidence>
<evidence type="ECO:0000256" key="3">
    <source>
        <dbReference type="ARBA" id="ARBA00023242"/>
    </source>
</evidence>
<feature type="domain" description="Nucleoprotein TPR/MPL1" evidence="7">
    <location>
        <begin position="228"/>
        <end position="303"/>
    </location>
</feature>
<sequence length="1987" mass="221571">MMKTRRRSKAAKAAAVDEQPQESATRESTPAPPSAVEPVMSIMIPADVKVDVLAALLPGVSLMSPSPEDIQAMYKLLTVQAKEVDATQRELDGAHATLERTGVELDQALQDKELAVQELQETLTNVQKELAQVKQEKEELAASRNALQTQLVSLTTNQSISSTEVETLRHRVDDAEREKRDLVVVVSRLREDITQRDAEEILTLRNNLRQARQEYQALESQLRELRSSDTATKFKVDSLTQQLELAKGEAERTSAELAAKTDEFAKYRRAKHAELAQLQASHDSLAQTHAATESTLKTLQSQHSAQTHQLTQALARIQDLTGQLAEQEATFSSEAAGLKRLVEMMEAREAQAKAIVDSIENEWAGVGERAERREAVLKEEIEEQRHRAEEAEKRVDELQAVLDRIDRGEFPLPNFAGGSAPVTPARGLSTPGWSGTPSDMLMQGMMGLSPTVALASRSQRGGRTFSEIYADYVRLQEDYAKKSAEYDHMDRTLSAVLAQIEERAPILAQQRAEYERLQSEATQLASQLAQALSERDAHASAAEDNAVKYAQSMRENEILQKQLADLGRQIRVLLKDLGRQQDPTLPPEDELELDDSTVPEELTADIFITNNLVLYRSIPQLQEQNQRLLKMVRELGTKLESEEKDYKEQLDREQSEAIREAHEAMKLLQEQLESHKKSSEVKIQAYMKERDSLKSLLARERAANGRGAGAINGHDETPVPHSDLAKELHEVQSQFEAYRTEIGVDTLRLREEVIAAQREANQLHAALAKANAKGDFLNDRIRMMQEQNTMQSRELDNLTKRNQQLYDQYTRIDIECNRVSEELLASNSLVEQLRNESANLRAEKRIWESVQTRLVEENKSLSVERSRLADLMTNIQRMHGDVERSGENDKRRLESQIKMLENQTQELRAQLNNERDSIRHASLQKDIEIKELQTKVEKGAQELAKTRESFIEAETSRKHLEERVEDLTKQLRGNEEKLAVYERRASSINGIAQHASQDLSREQQLEAEVAELRSALKIAEVDLATARGHVQQFQEIAQANEAALATLNAAHDEYKAATEAELTKRQASCTLLCYLFMTDALSTQRDLAQSHQKYAQLQEAFENERIAWANDKKMLEDTIVDMSTSERHSESDRASRENELRQQEERAKAAEERYSHEVLAHAEAIKTIDELKQQLSRAQAAARDNSAASETAKAKLASSEASWRQQKEALDKEIADLNTRCKDLASQNNILHQHLESVSSQAARIRQAVDSSSVPAEGDAIDDADTKLSELRSVVAYLRKEKEIVDLQFELSKQENTRLKTQIEHLTQALEEARKTLSEERERAVENATSEAQHQELLERINQLTILRESNATLRADCEAQARRARDLDAKLRQLSGELEPTKEQLRFARAELEAKEQHIKRLEEENLKWKERNSQLLTKVSHPRSLQYDRIDPAEVQSLKEEIEHLKTSKADLEREINQREEQIKSQAAKITGLEESAQKLKEIGQKNNAQYRSRFATWTAQQTEMSATIEDLKTQLQTVTEEYDRLKQAQSEAGSTSTSDADKEALSQQLEVLRIEKTSLEKQLEAERAAHAEHSSRLAELEVSVTSLRKERDELQAEKSAWTNPEIAAAAPPESQQQWETEKVELIKARDEAAAQAKAALEQAQKAIEDNKSIKLANEKFQTRMQEVVQARAADAKKYAAREEAAVAAAVEKLRGELQNVAPTAGTSNDELINQHKQELRVLEERLIKKHQEELQAAVDIAVSAAKQETSTATSAADGDQSAAIEAAISAHEAKLKEQREQEIAAAVERGRMEQAAKIKLKDQQLMKVQGRLRELEAQLLELEHKGIIPPKSAAGTAPNKAALSTSATVPAAKPATSSTSTATASASGATPSATTAVPANLPRKPSVVQPRGLARGVTRGAGRGALSIRGAAPGGRGGAPVASTSETPADGTAGSVSIMGAAGKRAREDSGETATDDSLAKRLKPADGTSKPVPIRRDRVPPPS</sequence>
<dbReference type="Pfam" id="PF07926">
    <property type="entry name" value="TPR_MLP1_2"/>
    <property type="match status" value="1"/>
</dbReference>
<feature type="coiled-coil region" evidence="4">
    <location>
        <begin position="497"/>
        <end position="576"/>
    </location>
</feature>
<protein>
    <recommendedName>
        <fullName evidence="11">Nucleoprotein TPR/MLP1 domain-containing protein</fullName>
    </recommendedName>
</protein>
<feature type="region of interest" description="Disordered" evidence="5">
    <location>
        <begin position="1527"/>
        <end position="1546"/>
    </location>
</feature>
<dbReference type="GO" id="GO:0006606">
    <property type="term" value="P:protein import into nucleus"/>
    <property type="evidence" value="ECO:0007669"/>
    <property type="project" value="InterPro"/>
</dbReference>
<evidence type="ECO:0008006" key="11">
    <source>
        <dbReference type="Google" id="ProtNLM"/>
    </source>
</evidence>